<name>A0A1R3J724_9ROSI</name>
<dbReference type="SUPFAM" id="SSF54001">
    <property type="entry name" value="Cysteine proteinases"/>
    <property type="match status" value="1"/>
</dbReference>
<dbReference type="EMBL" id="AWUE01016534">
    <property type="protein sequence ID" value="OMO90665.1"/>
    <property type="molecule type" value="Genomic_DNA"/>
</dbReference>
<sequence length="66" mass="7280">MQRLLALMDTKMFDEMSLKKAAHQPVSVAIEAIGRAFQLYEWGVFTGLCGTALDHDVVIVGYECCG</sequence>
<evidence type="ECO:0000313" key="3">
    <source>
        <dbReference type="Proteomes" id="UP000187203"/>
    </source>
</evidence>
<dbReference type="Proteomes" id="UP000187203">
    <property type="component" value="Unassembled WGS sequence"/>
</dbReference>
<dbReference type="STRING" id="93759.A0A1R3J724"/>
<evidence type="ECO:0000259" key="1">
    <source>
        <dbReference type="Pfam" id="PF00112"/>
    </source>
</evidence>
<feature type="domain" description="Peptidase C1A papain C-terminal" evidence="1">
    <location>
        <begin position="15"/>
        <end position="63"/>
    </location>
</feature>
<dbReference type="GO" id="GO:0008234">
    <property type="term" value="F:cysteine-type peptidase activity"/>
    <property type="evidence" value="ECO:0007669"/>
    <property type="project" value="InterPro"/>
</dbReference>
<dbReference type="InterPro" id="IPR038765">
    <property type="entry name" value="Papain-like_cys_pep_sf"/>
</dbReference>
<gene>
    <name evidence="2" type="ORF">COLO4_18976</name>
</gene>
<dbReference type="OrthoDB" id="10253408at2759"/>
<comment type="caution">
    <text evidence="2">The sequence shown here is derived from an EMBL/GenBank/DDBJ whole genome shotgun (WGS) entry which is preliminary data.</text>
</comment>
<evidence type="ECO:0000313" key="2">
    <source>
        <dbReference type="EMBL" id="OMO90665.1"/>
    </source>
</evidence>
<dbReference type="AlphaFoldDB" id="A0A1R3J724"/>
<accession>A0A1R3J724</accession>
<reference evidence="3" key="1">
    <citation type="submission" date="2013-09" db="EMBL/GenBank/DDBJ databases">
        <title>Corchorus olitorius genome sequencing.</title>
        <authorList>
            <person name="Alam M."/>
            <person name="Haque M.S."/>
            <person name="Islam M.S."/>
            <person name="Emdad E.M."/>
            <person name="Islam M.M."/>
            <person name="Ahmed B."/>
            <person name="Halim A."/>
            <person name="Hossen Q.M.M."/>
            <person name="Hossain M.Z."/>
            <person name="Ahmed R."/>
            <person name="Khan M.M."/>
            <person name="Islam R."/>
            <person name="Rashid M.M."/>
            <person name="Khan S.A."/>
            <person name="Rahman M.S."/>
            <person name="Alam M."/>
            <person name="Yahiya A.S."/>
            <person name="Khan M.S."/>
            <person name="Azam M.S."/>
            <person name="Haque T."/>
            <person name="Lashkar M.Z.H."/>
            <person name="Akhand A.I."/>
            <person name="Morshed G."/>
            <person name="Roy S."/>
            <person name="Uddin K.S."/>
            <person name="Rabeya T."/>
            <person name="Hossain A.S."/>
            <person name="Chowdhury A."/>
            <person name="Snigdha A.R."/>
            <person name="Mortoza M.S."/>
            <person name="Matin S.A."/>
            <person name="Hoque S.M.E."/>
            <person name="Islam M.K."/>
            <person name="Roy D.K."/>
            <person name="Haider R."/>
            <person name="Moosa M.M."/>
            <person name="Elias S.M."/>
            <person name="Hasan A.M."/>
            <person name="Jahan S."/>
            <person name="Shafiuddin M."/>
            <person name="Mahmood N."/>
            <person name="Shommy N.S."/>
        </authorList>
    </citation>
    <scope>NUCLEOTIDE SEQUENCE [LARGE SCALE GENOMIC DNA]</scope>
    <source>
        <strain evidence="3">cv. O-4</strain>
    </source>
</reference>
<dbReference type="GO" id="GO:0006508">
    <property type="term" value="P:proteolysis"/>
    <property type="evidence" value="ECO:0007669"/>
    <property type="project" value="InterPro"/>
</dbReference>
<protein>
    <recommendedName>
        <fullName evidence="1">Peptidase C1A papain C-terminal domain-containing protein</fullName>
    </recommendedName>
</protein>
<dbReference type="Gene3D" id="3.90.70.10">
    <property type="entry name" value="Cysteine proteinases"/>
    <property type="match status" value="1"/>
</dbReference>
<organism evidence="2 3">
    <name type="scientific">Corchorus olitorius</name>
    <dbReference type="NCBI Taxonomy" id="93759"/>
    <lineage>
        <taxon>Eukaryota</taxon>
        <taxon>Viridiplantae</taxon>
        <taxon>Streptophyta</taxon>
        <taxon>Embryophyta</taxon>
        <taxon>Tracheophyta</taxon>
        <taxon>Spermatophyta</taxon>
        <taxon>Magnoliopsida</taxon>
        <taxon>eudicotyledons</taxon>
        <taxon>Gunneridae</taxon>
        <taxon>Pentapetalae</taxon>
        <taxon>rosids</taxon>
        <taxon>malvids</taxon>
        <taxon>Malvales</taxon>
        <taxon>Malvaceae</taxon>
        <taxon>Grewioideae</taxon>
        <taxon>Apeibeae</taxon>
        <taxon>Corchorus</taxon>
    </lineage>
</organism>
<proteinExistence type="predicted"/>
<dbReference type="Pfam" id="PF00112">
    <property type="entry name" value="Peptidase_C1"/>
    <property type="match status" value="1"/>
</dbReference>
<keyword evidence="3" id="KW-1185">Reference proteome</keyword>
<dbReference type="InterPro" id="IPR000668">
    <property type="entry name" value="Peptidase_C1A_C"/>
</dbReference>